<feature type="compositionally biased region" description="Basic and acidic residues" evidence="2">
    <location>
        <begin position="597"/>
        <end position="623"/>
    </location>
</feature>
<dbReference type="InterPro" id="IPR054708">
    <property type="entry name" value="MTPAP-like_central"/>
</dbReference>
<feature type="domain" description="RRM" evidence="3">
    <location>
        <begin position="45"/>
        <end position="118"/>
    </location>
</feature>
<feature type="region of interest" description="Disordered" evidence="2">
    <location>
        <begin position="751"/>
        <end position="794"/>
    </location>
</feature>
<feature type="compositionally biased region" description="Low complexity" evidence="2">
    <location>
        <begin position="759"/>
        <end position="772"/>
    </location>
</feature>
<evidence type="ECO:0000259" key="3">
    <source>
        <dbReference type="PROSITE" id="PS50102"/>
    </source>
</evidence>
<dbReference type="Gene3D" id="3.30.460.10">
    <property type="entry name" value="Beta Polymerase, domain 2"/>
    <property type="match status" value="1"/>
</dbReference>
<proteinExistence type="predicted"/>
<dbReference type="OrthoDB" id="2274644at2759"/>
<evidence type="ECO:0000256" key="1">
    <source>
        <dbReference type="PROSITE-ProRule" id="PRU00176"/>
    </source>
</evidence>
<dbReference type="InterPro" id="IPR003604">
    <property type="entry name" value="Matrin/U1-like-C_Znf_C2H2"/>
</dbReference>
<dbReference type="PANTHER" id="PTHR12271:SF127">
    <property type="entry name" value="SPECKLE TARGETED PIP5K1A-REGULATED POLY(A) POLYMERASE"/>
    <property type="match status" value="1"/>
</dbReference>
<sequence length="982" mass="109479">MASTGFHCDLCNIFFHKKNEYDKHCQGKKHKVKEVLAHEHEAANRRLYVRGIDWMRDPQAFLHSYFKNFGKLNGISLRGKQGSTFAVVEFQDQDSISRALNVNHRIERHVLNVKRYKYQPQHWERNKLTNEEFQEEEKAKQAQVRDKMMEVLLTAESVSCLSLCLTPLFTFTSPSPSVCLPVHLFTFNSPSPSVCCRVYQFGSSVNGFGAKGCDLDLFLDIDDDSTSAKSKIKKLSQILLKSPSVSKTLVIPSNRCPVVRFLHKSSNIKCDLSINNRKALHNSYLLRLYSTDPRVHKLVSIVRLWARSQGLTSTSGGAHLFTSYAITLIVLYFLMHRKEKLIPLVCEVENCVEGTYKEVVENSECLCIPSNAELPLSDNKDNEVDLVKEFFAFYSESVDWDTDALYMKDATVFPRNQIAQDPHFIGCKSGCMTIIDPFVLTHNVAANINEGTKCKFVTELKRAAELTRDWPTSAHKLESGPWGVADQMTGKQRKRSAQHLAAKSNTAQGKNPDVAGNVHQAPKMNSSRIEGEQENGEFCITVQPVSQSLTCTQLLLTAKQNNVTPAEQWCNMAQDLILNVLKSVFMVEVKELRLSEEERKEKLGQDVESGKGSESKPPKDLEMKNATSGKDGKEDYVLVDVCDDEGHFGQTKDESSGYKRSRDEAHLDGTAVATDPAAGAEAEHNAAVDAKVGNPKKFCEGIANSVDQFEEVILTNLSTENCSSKVDGNDSSNACTDDFCMELAIEGRNGFGGQDTTGSPSASAVAEASADVSTKDPSSYIQTTSTSSGPTEARPSKVFTYACSCHHQVWVDRKKVYSQIPQKENFTALALEQEVTKLVLARKDLLLQKINAVTQGVLESSKTDSQLHRSQSGQHLQNEAVTKGLARGEDLRVVKIAQQVPQVKQQMESSSEAEKSKKIGRPDLEFSCQIVYQSCDDDLRLPYIVIKLKPSLSSCKQFRNFFSAFRSLILRVVTQHFLEMSS</sequence>
<keyword evidence="5" id="KW-1185">Reference proteome</keyword>
<name>A0A8S3ZAS9_9EUPU</name>
<dbReference type="InterPro" id="IPR043519">
    <property type="entry name" value="NT_sf"/>
</dbReference>
<dbReference type="PANTHER" id="PTHR12271">
    <property type="entry name" value="POLY A POLYMERASE CID PAP -RELATED"/>
    <property type="match status" value="1"/>
</dbReference>
<dbReference type="Gene3D" id="3.30.70.330">
    <property type="match status" value="1"/>
</dbReference>
<dbReference type="EMBL" id="CAJHNH020001713">
    <property type="protein sequence ID" value="CAG5124171.1"/>
    <property type="molecule type" value="Genomic_DNA"/>
</dbReference>
<evidence type="ECO:0000256" key="2">
    <source>
        <dbReference type="SAM" id="MobiDB-lite"/>
    </source>
</evidence>
<feature type="compositionally biased region" description="Polar residues" evidence="2">
    <location>
        <begin position="775"/>
        <end position="790"/>
    </location>
</feature>
<dbReference type="PROSITE" id="PS00028">
    <property type="entry name" value="ZINC_FINGER_C2H2_1"/>
    <property type="match status" value="1"/>
</dbReference>
<dbReference type="GO" id="GO:0031123">
    <property type="term" value="P:RNA 3'-end processing"/>
    <property type="evidence" value="ECO:0007669"/>
    <property type="project" value="TreeGrafter"/>
</dbReference>
<comment type="caution">
    <text evidence="4">The sequence shown here is derived from an EMBL/GenBank/DDBJ whole genome shotgun (WGS) entry which is preliminary data.</text>
</comment>
<dbReference type="InterPro" id="IPR035979">
    <property type="entry name" value="RBD_domain_sf"/>
</dbReference>
<dbReference type="Proteomes" id="UP000678393">
    <property type="component" value="Unassembled WGS sequence"/>
</dbReference>
<organism evidence="4 5">
    <name type="scientific">Candidula unifasciata</name>
    <dbReference type="NCBI Taxonomy" id="100452"/>
    <lineage>
        <taxon>Eukaryota</taxon>
        <taxon>Metazoa</taxon>
        <taxon>Spiralia</taxon>
        <taxon>Lophotrochozoa</taxon>
        <taxon>Mollusca</taxon>
        <taxon>Gastropoda</taxon>
        <taxon>Heterobranchia</taxon>
        <taxon>Euthyneura</taxon>
        <taxon>Panpulmonata</taxon>
        <taxon>Eupulmonata</taxon>
        <taxon>Stylommatophora</taxon>
        <taxon>Helicina</taxon>
        <taxon>Helicoidea</taxon>
        <taxon>Geomitridae</taxon>
        <taxon>Candidula</taxon>
    </lineage>
</organism>
<dbReference type="InterPro" id="IPR036236">
    <property type="entry name" value="Znf_C2H2_sf"/>
</dbReference>
<dbReference type="GO" id="GO:1990817">
    <property type="term" value="F:poly(A) RNA polymerase activity"/>
    <property type="evidence" value="ECO:0007669"/>
    <property type="project" value="TreeGrafter"/>
</dbReference>
<dbReference type="AlphaFoldDB" id="A0A8S3ZAS9"/>
<protein>
    <recommendedName>
        <fullName evidence="3">RRM domain-containing protein</fullName>
    </recommendedName>
</protein>
<accession>A0A8S3ZAS9</accession>
<evidence type="ECO:0000313" key="5">
    <source>
        <dbReference type="Proteomes" id="UP000678393"/>
    </source>
</evidence>
<dbReference type="SUPFAM" id="SSF81301">
    <property type="entry name" value="Nucleotidyltransferase"/>
    <property type="match status" value="1"/>
</dbReference>
<dbReference type="SUPFAM" id="SSF57667">
    <property type="entry name" value="beta-beta-alpha zinc fingers"/>
    <property type="match status" value="1"/>
</dbReference>
<evidence type="ECO:0000313" key="4">
    <source>
        <dbReference type="EMBL" id="CAG5124171.1"/>
    </source>
</evidence>
<dbReference type="CDD" id="cd05402">
    <property type="entry name" value="NT_PAP_TUTase"/>
    <property type="match status" value="1"/>
</dbReference>
<dbReference type="InterPro" id="IPR013087">
    <property type="entry name" value="Znf_C2H2_type"/>
</dbReference>
<dbReference type="GO" id="GO:0008270">
    <property type="term" value="F:zinc ion binding"/>
    <property type="evidence" value="ECO:0007669"/>
    <property type="project" value="InterPro"/>
</dbReference>
<dbReference type="CDD" id="cd00590">
    <property type="entry name" value="RRM_SF"/>
    <property type="match status" value="1"/>
</dbReference>
<dbReference type="SUPFAM" id="SSF81631">
    <property type="entry name" value="PAP/OAS1 substrate-binding domain"/>
    <property type="match status" value="1"/>
</dbReference>
<feature type="region of interest" description="Disordered" evidence="2">
    <location>
        <begin position="503"/>
        <end position="530"/>
    </location>
</feature>
<reference evidence="4" key="1">
    <citation type="submission" date="2021-04" db="EMBL/GenBank/DDBJ databases">
        <authorList>
            <consortium name="Molecular Ecology Group"/>
        </authorList>
    </citation>
    <scope>NUCLEOTIDE SEQUENCE</scope>
</reference>
<keyword evidence="1" id="KW-0694">RNA-binding</keyword>
<dbReference type="SMART" id="SM00451">
    <property type="entry name" value="ZnF_U1"/>
    <property type="match status" value="1"/>
</dbReference>
<dbReference type="GO" id="GO:0003723">
    <property type="term" value="F:RNA binding"/>
    <property type="evidence" value="ECO:0007669"/>
    <property type="project" value="UniProtKB-UniRule"/>
</dbReference>
<dbReference type="Gene3D" id="1.10.1410.10">
    <property type="match status" value="1"/>
</dbReference>
<dbReference type="Pfam" id="PF22600">
    <property type="entry name" value="MTPAP-like_central"/>
    <property type="match status" value="1"/>
</dbReference>
<feature type="region of interest" description="Disordered" evidence="2">
    <location>
        <begin position="597"/>
        <end position="630"/>
    </location>
</feature>
<dbReference type="InterPro" id="IPR000504">
    <property type="entry name" value="RRM_dom"/>
</dbReference>
<dbReference type="InterPro" id="IPR012677">
    <property type="entry name" value="Nucleotide-bd_a/b_plait_sf"/>
</dbReference>
<dbReference type="SUPFAM" id="SSF54928">
    <property type="entry name" value="RNA-binding domain, RBD"/>
    <property type="match status" value="1"/>
</dbReference>
<dbReference type="PROSITE" id="PS50102">
    <property type="entry name" value="RRM"/>
    <property type="match status" value="1"/>
</dbReference>
<gene>
    <name evidence="4" type="ORF">CUNI_LOCUS9729</name>
</gene>